<dbReference type="EMBL" id="CM007385">
    <property type="protein sequence ID" value="ONK70270.1"/>
    <property type="molecule type" value="Genomic_DNA"/>
</dbReference>
<dbReference type="Pfam" id="PF12056">
    <property type="entry name" value="DUF3537"/>
    <property type="match status" value="1"/>
</dbReference>
<keyword evidence="1" id="KW-0472">Membrane</keyword>
<dbReference type="AlphaFoldDB" id="A0A5P1F1G4"/>
<keyword evidence="1" id="KW-0812">Transmembrane</keyword>
<reference evidence="3" key="1">
    <citation type="journal article" date="2017" name="Nat. Commun.">
        <title>The asparagus genome sheds light on the origin and evolution of a young Y chromosome.</title>
        <authorList>
            <person name="Harkess A."/>
            <person name="Zhou J."/>
            <person name="Xu C."/>
            <person name="Bowers J.E."/>
            <person name="Van der Hulst R."/>
            <person name="Ayyampalayam S."/>
            <person name="Mercati F."/>
            <person name="Riccardi P."/>
            <person name="McKain M.R."/>
            <person name="Kakrana A."/>
            <person name="Tang H."/>
            <person name="Ray J."/>
            <person name="Groenendijk J."/>
            <person name="Arikit S."/>
            <person name="Mathioni S.M."/>
            <person name="Nakano M."/>
            <person name="Shan H."/>
            <person name="Telgmann-Rauber A."/>
            <person name="Kanno A."/>
            <person name="Yue Z."/>
            <person name="Chen H."/>
            <person name="Li W."/>
            <person name="Chen Y."/>
            <person name="Xu X."/>
            <person name="Zhang Y."/>
            <person name="Luo S."/>
            <person name="Chen H."/>
            <person name="Gao J."/>
            <person name="Mao Z."/>
            <person name="Pires J.C."/>
            <person name="Luo M."/>
            <person name="Kudrna D."/>
            <person name="Wing R.A."/>
            <person name="Meyers B.C."/>
            <person name="Yi K."/>
            <person name="Kong H."/>
            <person name="Lavrijsen P."/>
            <person name="Sunseri F."/>
            <person name="Falavigna A."/>
            <person name="Ye Y."/>
            <person name="Leebens-Mack J.H."/>
            <person name="Chen G."/>
        </authorList>
    </citation>
    <scope>NUCLEOTIDE SEQUENCE [LARGE SCALE GENOMIC DNA]</scope>
    <source>
        <strain evidence="3">cv. DH0086</strain>
    </source>
</reference>
<feature type="transmembrane region" description="Helical" evidence="1">
    <location>
        <begin position="165"/>
        <end position="185"/>
    </location>
</feature>
<protein>
    <submittedName>
        <fullName evidence="2">Uncharacterized protein</fullName>
    </submittedName>
</protein>
<organism evidence="2 3">
    <name type="scientific">Asparagus officinalis</name>
    <name type="common">Garden asparagus</name>
    <dbReference type="NCBI Taxonomy" id="4686"/>
    <lineage>
        <taxon>Eukaryota</taxon>
        <taxon>Viridiplantae</taxon>
        <taxon>Streptophyta</taxon>
        <taxon>Embryophyta</taxon>
        <taxon>Tracheophyta</taxon>
        <taxon>Spermatophyta</taxon>
        <taxon>Magnoliopsida</taxon>
        <taxon>Liliopsida</taxon>
        <taxon>Asparagales</taxon>
        <taxon>Asparagaceae</taxon>
        <taxon>Asparagoideae</taxon>
        <taxon>Asparagus</taxon>
    </lineage>
</organism>
<feature type="transmembrane region" description="Helical" evidence="1">
    <location>
        <begin position="389"/>
        <end position="407"/>
    </location>
</feature>
<feature type="transmembrane region" description="Helical" evidence="1">
    <location>
        <begin position="259"/>
        <end position="280"/>
    </location>
</feature>
<keyword evidence="3" id="KW-1185">Reference proteome</keyword>
<name>A0A5P1F1G4_ASPOF</name>
<accession>A0A5P1F1G4</accession>
<dbReference type="InterPro" id="IPR021924">
    <property type="entry name" value="DUF3537"/>
</dbReference>
<sequence>MVSKIHYSRRRTSAAAYLTWTMSSGASIVPPMECVDQSQAHFDPSSLILSTSYSPCLPITSHFVLSRIEHRRVYESVLVSRQVEGGEPEGEARVRFGAQSVVPDSGLLRDAVFRRRVRKTHCDRNCNAGNRYKIWWYYSGARRIPFLGNAIASDMAACALEIASWLYRTSMFLLVCVIFRVICYLQILRLQDFATVFQEESDAAAVLQVHLKIRRQLRVISHRFRKFIVAVVILVTGSQFATILLTTRPRAEVNVFNNGEIALCSVVLVTGLLITVSSAVKITHKAQAVTSLAAKWHACATIDSFDADLEAALTCEIVSSDCVVPVNVSVENDQEPEEVEGTDEDDLESMEIVQPHAHSISFQKRQALVTYLENNRAGITVYGFMLDRTCLHMVFMVELSLFLWLLGKTIGIS</sequence>
<keyword evidence="1" id="KW-1133">Transmembrane helix</keyword>
<proteinExistence type="predicted"/>
<dbReference type="Gramene" id="ONK70270">
    <property type="protein sequence ID" value="ONK70270"/>
    <property type="gene ID" value="A4U43_C05F32000"/>
</dbReference>
<feature type="transmembrane region" description="Helical" evidence="1">
    <location>
        <begin position="227"/>
        <end position="247"/>
    </location>
</feature>
<evidence type="ECO:0000313" key="3">
    <source>
        <dbReference type="Proteomes" id="UP000243459"/>
    </source>
</evidence>
<gene>
    <name evidence="2" type="ORF">A4U43_C05F32000</name>
</gene>
<dbReference type="Proteomes" id="UP000243459">
    <property type="component" value="Chromosome 5"/>
</dbReference>
<dbReference type="PANTHER" id="PTHR31963">
    <property type="entry name" value="RAS GUANINE NUCLEOTIDE EXCHANGE FACTOR K"/>
    <property type="match status" value="1"/>
</dbReference>
<dbReference type="PANTHER" id="PTHR31963:SF16">
    <property type="entry name" value="OS06G0635200 PROTEIN"/>
    <property type="match status" value="1"/>
</dbReference>
<evidence type="ECO:0000313" key="2">
    <source>
        <dbReference type="EMBL" id="ONK70270.1"/>
    </source>
</evidence>
<evidence type="ECO:0000256" key="1">
    <source>
        <dbReference type="SAM" id="Phobius"/>
    </source>
</evidence>
<dbReference type="OMA" id="VIFRVIC"/>